<keyword evidence="1" id="KW-0175">Coiled coil</keyword>
<organism evidence="2 3">
    <name type="scientific">Lysinibacillus capsici</name>
    <dbReference type="NCBI Taxonomy" id="2115968"/>
    <lineage>
        <taxon>Bacteria</taxon>
        <taxon>Bacillati</taxon>
        <taxon>Bacillota</taxon>
        <taxon>Bacilli</taxon>
        <taxon>Bacillales</taxon>
        <taxon>Bacillaceae</taxon>
        <taxon>Lysinibacillus</taxon>
    </lineage>
</organism>
<dbReference type="RefSeq" id="WP_279494010.1">
    <property type="nucleotide sequence ID" value="NZ_CP122283.1"/>
</dbReference>
<evidence type="ECO:0000313" key="3">
    <source>
        <dbReference type="Proteomes" id="UP001244564"/>
    </source>
</evidence>
<feature type="coiled-coil region" evidence="1">
    <location>
        <begin position="128"/>
        <end position="164"/>
    </location>
</feature>
<name>A0ABY8KE14_9BACI</name>
<keyword evidence="3" id="KW-1185">Reference proteome</keyword>
<feature type="coiled-coil region" evidence="1">
    <location>
        <begin position="449"/>
        <end position="488"/>
    </location>
</feature>
<gene>
    <name evidence="2" type="ORF">QBO96_18855</name>
</gene>
<dbReference type="EMBL" id="CP122283">
    <property type="protein sequence ID" value="WGF37752.1"/>
    <property type="molecule type" value="Genomic_DNA"/>
</dbReference>
<accession>A0ABY8KE14</accession>
<evidence type="ECO:0000313" key="2">
    <source>
        <dbReference type="EMBL" id="WGF37752.1"/>
    </source>
</evidence>
<evidence type="ECO:0008006" key="4">
    <source>
        <dbReference type="Google" id="ProtNLM"/>
    </source>
</evidence>
<dbReference type="Proteomes" id="UP001244564">
    <property type="component" value="Chromosome"/>
</dbReference>
<proteinExistence type="predicted"/>
<evidence type="ECO:0000256" key="1">
    <source>
        <dbReference type="SAM" id="Coils"/>
    </source>
</evidence>
<protein>
    <recommendedName>
        <fullName evidence="4">Helix-turn-helix domain-containing protein</fullName>
    </recommendedName>
</protein>
<sequence>MNVEDFENKKKEKEKIENDLGYINLKDIESKYCIDKKFIKRHSVKYFKNTKKILGDWFISIVDIQEYFEHSSIEGFISMAKVSNEYKIKRERIHQIVKEFNIPMKKGHRGKIYLDENSIRSKLGEEVIKNLNLKKEKEKEKAKIQKEREERIKLKKEKEEQAKVKKQLPSGYVRMGDLSSLLEISNYAIKALVRKGIIHETKIRGMNCYNIGELKNYYEYIEEQKRQKEERESREKVNLIIPKNFITKQELKKIIGKSNSTISRLVKKGVLRREKIGKHNYYDKNFLSDYYDYKISIEKKANIKKVSIQKSNPLGGILTNEIAKTLSRRIKETIFIDEIKRLVTIGFYHIDEIVEKLMVDKKEVVRACKQGIIDCNYIKKEIFLHNSQIKLLQNHFDLLKEIEENRYISLGLAAQMLKKQNKTISKMCSEGILSYAEVYGKLYLKKDTILNYLQEKEDEKLQKQQAQKQRYEEKRKKIEVQKQKDEEKRKKIEGFIKISEAAKILDVCIETVSKYIKKGIVEKSNKVGRNIYICMEEINTLKKERELNRVKSRTKEELIAEYASFINGVSVRTVHKKTFDLYKKFGLAKLNATEGRISNIRRTLSYVIRLYEDILTKLKGEIFSVSEESIELVLKNQKYSNPLRELFLKFIKYAFSNSNMELPREYMLSRKVKLTNKDINDERYSPETYQVYYLHTKNTQHISAAITSREYSNMWVFVTMLLTNAWRPSDIIYEMPRIDLEVVGIADFVWFQSNVLTLENCNLIIQQLYLKLNNAEASKTSTVLNFLVVPTMIEALANACVISELHARKAENSGKYEEKLLGSFINQNTLETNTSGNRKHKKFFGKNIQLKDFKSRKLQNSTITYLFLGISENQESAELSLEMPAWMRSHKSIETTATYIKLTNKDGTLDRVAINLYDRGHFGWLYNYMVQFAYKNLNYTQTIEQRTDTIIDLKKEFMPLELEDWSKELLNQTEKQRNVIYKLNQLDEDYLKQLILKVFKGEMPARDTTGQCLNFPSCEYPNRKLCVGCEFHIPQLYQFLFEIKIEFFRLIDAIEKNTSSLLIKRDTKLLMNLLVVLNEAVNTFGIEIINSFISIEERKENLHKIIGKLIY</sequence>
<reference evidence="2 3" key="1">
    <citation type="submission" date="2023-04" db="EMBL/GenBank/DDBJ databases">
        <title>Genomic of Lysinibacillus capsici TSBLM.</title>
        <authorList>
            <person name="Hu X.S."/>
            <person name="Yu C.H."/>
        </authorList>
    </citation>
    <scope>NUCLEOTIDE SEQUENCE [LARGE SCALE GENOMIC DNA]</scope>
    <source>
        <strain evidence="2 3">TSBLM</strain>
    </source>
</reference>